<organism evidence="2">
    <name type="scientific">Eiseniibacteriota bacterium</name>
    <dbReference type="NCBI Taxonomy" id="2212470"/>
    <lineage>
        <taxon>Bacteria</taxon>
        <taxon>Candidatus Eiseniibacteriota</taxon>
    </lineage>
</organism>
<dbReference type="InterPro" id="IPR034660">
    <property type="entry name" value="DinB/YfiT-like"/>
</dbReference>
<dbReference type="Gene3D" id="1.20.120.450">
    <property type="entry name" value="dinb family like domain"/>
    <property type="match status" value="1"/>
</dbReference>
<reference evidence="2" key="1">
    <citation type="journal article" date="2020" name="mSystems">
        <title>Genome- and Community-Level Interaction Insights into Carbon Utilization and Element Cycling Functions of Hydrothermarchaeota in Hydrothermal Sediment.</title>
        <authorList>
            <person name="Zhou Z."/>
            <person name="Liu Y."/>
            <person name="Xu W."/>
            <person name="Pan J."/>
            <person name="Luo Z.H."/>
            <person name="Li M."/>
        </authorList>
    </citation>
    <scope>NUCLEOTIDE SEQUENCE [LARGE SCALE GENOMIC DNA]</scope>
    <source>
        <strain evidence="2">SpSt-381</strain>
    </source>
</reference>
<dbReference type="EMBL" id="DSQF01000029">
    <property type="protein sequence ID" value="HGZ44496.1"/>
    <property type="molecule type" value="Genomic_DNA"/>
</dbReference>
<gene>
    <name evidence="2" type="ORF">ENR23_13995</name>
</gene>
<accession>A0A832MNA0</accession>
<proteinExistence type="predicted"/>
<name>A0A832MNA0_UNCEI</name>
<dbReference type="InterPro" id="IPR024775">
    <property type="entry name" value="DinB-like"/>
</dbReference>
<sequence length="257" mass="27527">MPGMDEAIRYANDPATGEAELRRACEILELPADGDAATLRARLRAHLASLDAARPVVCLNPGPLARRAAGAGPRLPRPAADEHAPVFADEIALVPDAPDFAALLEAQLDVTRALATTFGEAHAGLRYAPDRWSVRESLGHLADCERVLSYRLLRVLRGDATPLPGFDHVAYVASGGFERRSLATLVHEFAAVRAATVALVRSAAPADFARRVPVGSGSITGTALAYVIAGHERQHQRLMRERYLPCLPAREEPGAAR</sequence>
<evidence type="ECO:0000259" key="1">
    <source>
        <dbReference type="Pfam" id="PF12867"/>
    </source>
</evidence>
<dbReference type="SUPFAM" id="SSF109854">
    <property type="entry name" value="DinB/YfiT-like putative metalloenzymes"/>
    <property type="match status" value="1"/>
</dbReference>
<comment type="caution">
    <text evidence="2">The sequence shown here is derived from an EMBL/GenBank/DDBJ whole genome shotgun (WGS) entry which is preliminary data.</text>
</comment>
<dbReference type="AlphaFoldDB" id="A0A832MNA0"/>
<dbReference type="Pfam" id="PF12867">
    <property type="entry name" value="DinB_2"/>
    <property type="match status" value="1"/>
</dbReference>
<protein>
    <submittedName>
        <fullName evidence="2">DinB family protein</fullName>
    </submittedName>
</protein>
<feature type="domain" description="DinB-like" evidence="1">
    <location>
        <begin position="104"/>
        <end position="239"/>
    </location>
</feature>
<evidence type="ECO:0000313" key="2">
    <source>
        <dbReference type="EMBL" id="HGZ44496.1"/>
    </source>
</evidence>